<keyword evidence="2" id="KW-1185">Reference proteome</keyword>
<name>A0ABX3S2A1_9MYCO</name>
<dbReference type="SUPFAM" id="SSF52540">
    <property type="entry name" value="P-loop containing nucleoside triphosphate hydrolases"/>
    <property type="match status" value="1"/>
</dbReference>
<evidence type="ECO:0000313" key="1">
    <source>
        <dbReference type="EMBL" id="OQZ99953.1"/>
    </source>
</evidence>
<reference evidence="1 2" key="1">
    <citation type="submission" date="2016-12" db="EMBL/GenBank/DDBJ databases">
        <title>The new phylogeny of genus Mycobacterium.</title>
        <authorList>
            <person name="Tortoli E."/>
            <person name="Trovato A."/>
            <person name="Cirillo D.M."/>
        </authorList>
    </citation>
    <scope>NUCLEOTIDE SEQUENCE [LARGE SCALE GENOMIC DNA]</scope>
    <source>
        <strain evidence="1 2">DSM 44942</strain>
    </source>
</reference>
<accession>A0ABX3S2A1</accession>
<evidence type="ECO:0000313" key="2">
    <source>
        <dbReference type="Proteomes" id="UP000192327"/>
    </source>
</evidence>
<evidence type="ECO:0008006" key="3">
    <source>
        <dbReference type="Google" id="ProtNLM"/>
    </source>
</evidence>
<organism evidence="1 2">
    <name type="scientific">Mycolicibacter arupensis</name>
    <dbReference type="NCBI Taxonomy" id="342002"/>
    <lineage>
        <taxon>Bacteria</taxon>
        <taxon>Bacillati</taxon>
        <taxon>Actinomycetota</taxon>
        <taxon>Actinomycetes</taxon>
        <taxon>Mycobacteriales</taxon>
        <taxon>Mycobacteriaceae</taxon>
        <taxon>Mycolicibacter</taxon>
    </lineage>
</organism>
<dbReference type="Proteomes" id="UP000192327">
    <property type="component" value="Unassembled WGS sequence"/>
</dbReference>
<dbReference type="EMBL" id="MVHH01000009">
    <property type="protein sequence ID" value="OQZ99953.1"/>
    <property type="molecule type" value="Genomic_DNA"/>
</dbReference>
<gene>
    <name evidence="1" type="ORF">BST15_06805</name>
</gene>
<comment type="caution">
    <text evidence="1">The sequence shown here is derived from an EMBL/GenBank/DDBJ whole genome shotgun (WGS) entry which is preliminary data.</text>
</comment>
<sequence>MTARADCAGGSVVTQGHQLFADELAVLAAQNADPRLSQIAAAITAPLQIAVTGRRGVGRRTMVAALAAAGIPSGIDVHSAELSVHVVAEARKPEDSAALRAARSRPVLVVLNKTDLLGRDGVAASKAAAEPMSALFALAGLGGGLDDRLWQALRCLAARPADLSSAERFVSGVHPVPQQIRQRLCDTVDVSGIAALLDLARREGTLAQARARLVALSGVEGVLARLQVMGAAAYHRRMTHALTRLEAMAVADSRIDAFLVRDATVAARLGAAVAAMGLPEEPPLERARRWQAYRSAPVGPAARSCATDIVRGSLRAWAAARS</sequence>
<protein>
    <recommendedName>
        <fullName evidence="3">Isoniazid-inducible protein iniC</fullName>
    </recommendedName>
</protein>
<proteinExistence type="predicted"/>
<dbReference type="InterPro" id="IPR027417">
    <property type="entry name" value="P-loop_NTPase"/>
</dbReference>